<accession>A0ACB8TGK8</accession>
<dbReference type="EMBL" id="MU277189">
    <property type="protein sequence ID" value="KAI0067591.1"/>
    <property type="molecule type" value="Genomic_DNA"/>
</dbReference>
<dbReference type="Proteomes" id="UP000814140">
    <property type="component" value="Unassembled WGS sequence"/>
</dbReference>
<reference evidence="1" key="1">
    <citation type="submission" date="2021-03" db="EMBL/GenBank/DDBJ databases">
        <authorList>
            <consortium name="DOE Joint Genome Institute"/>
            <person name="Ahrendt S."/>
            <person name="Looney B.P."/>
            <person name="Miyauchi S."/>
            <person name="Morin E."/>
            <person name="Drula E."/>
            <person name="Courty P.E."/>
            <person name="Chicoki N."/>
            <person name="Fauchery L."/>
            <person name="Kohler A."/>
            <person name="Kuo A."/>
            <person name="Labutti K."/>
            <person name="Pangilinan J."/>
            <person name="Lipzen A."/>
            <person name="Riley R."/>
            <person name="Andreopoulos W."/>
            <person name="He G."/>
            <person name="Johnson J."/>
            <person name="Barry K.W."/>
            <person name="Grigoriev I.V."/>
            <person name="Nagy L."/>
            <person name="Hibbett D."/>
            <person name="Henrissat B."/>
            <person name="Matheny P.B."/>
            <person name="Labbe J."/>
            <person name="Martin F."/>
        </authorList>
    </citation>
    <scope>NUCLEOTIDE SEQUENCE</scope>
    <source>
        <strain evidence="1">HHB10654</strain>
    </source>
</reference>
<protein>
    <submittedName>
        <fullName evidence="1">P-loop containing nucleoside triphosphate hydrolase protein</fullName>
    </submittedName>
</protein>
<evidence type="ECO:0000313" key="1">
    <source>
        <dbReference type="EMBL" id="KAI0067591.1"/>
    </source>
</evidence>
<evidence type="ECO:0000313" key="2">
    <source>
        <dbReference type="Proteomes" id="UP000814140"/>
    </source>
</evidence>
<name>A0ACB8TGK8_9AGAM</name>
<gene>
    <name evidence="1" type="ORF">BV25DRAFT_1867451</name>
</gene>
<proteinExistence type="predicted"/>
<sequence>MELDDFEDIHGDVSTELQTRLRVSMSATDALDFIDREWYRGVAKRGRWMDLIGDYAGSERFILDGESLLQQVLDDPMLALGREKEPSFQILHARHCLERFLDEIMKRFAVFDLVFWENNRHLTLKGDSDFVVASRALARALLFSHLLEHAKTTGLTMYTFEGLSDPKWLAYQRKTRPMFVMLNDGGGSAGENTSETQSCLVQRRFIFDLLSGGVAVSLLRGAEFRDMKIFAFIFEQRFGLDTKDQFPPSLWNAVEEAEAALESDSSSRRQSEDVARLRAAPVSHIDLDSTLKVLVPRVMSSRPFRLYPLCELLYIYVAHCLVLPALSVAERARPLDFLCSDLNKALKSFLPPVFYATEALVLTSNIFLDLDGRVFTSLIRFFISHVPAVALQDVVGPEIHARLEAIWQSAGGPTPDLHRLAESFPNSGQSQAVVTAHNPLYALLPFQNDVFESELATVRVAVAEDDLDPAPNLEFSQGTVFSDTNHWHDHHRPILPKHLGGGDAKPSSAWLRQKMLRNEQFFMRNMQQLAATLTGASGRALQQIRVLPMGRNVSQLQDPPKDVRKGGRGRQTPAVAQKQPGHKGKAVPLSGAEKIRQKNAEEKQAKGDSTSRDWWQEQLANLSKLGLEQRVAQLAPLFRNPRSSVGWLAVEMRLFQLDLEIRRWLAETQLATSSVRDRYVVAVMRQIKDMYEMSSLTPTTCAALASVLVSLGFSDYIASMESAAATRMAPDRPLSFTFVKLLQTKGRKPIHEAMHIKEDPIVWQLRLFGEYMDRSMDSSWDARVSFQPDAWQRDVLDCLDSPSCSVLVVAPTSAGKTFISFYAMEKVLRESDDGILVYVAPTKALVNQVAAEVYARFSKDVDGRTCWAIHTRDYRVHDPQKCQILVTVPEMLAIMLLSPPLAKTWTPRIRRIILDEIHTIGQQEGGSVWEQILLLAPCPIIGLSATVGAPDEFNSWLESVQKAKGFDHKYINHPHRYSHLRKFCYFPQLLPKRTPFEGLDQARPSDMMRFMHPVSSLGFGATSVPPDLSLEASDVLHLYEALRSAGANVDHLDPAKFFSSPSLLRQKDVLCYETALKDVLLSFFASSDVLDHNSPFRKLLSDPRIQDPLIAGANERTLNTPPTRAAFLSGLIPLLADLHVGGNLPALLFSLDRGNCEVMAQAIVLTLQRTEGRWRKTSNEWRRKVDAWEEWKARESDRKRLAEKVKKARKQDMDSDGPSQREDRSWESSFDPKDPSSQFSFAGTSAYSRAELAADIDTLRRRTSLAKDKGEWVFEALRRGIGVHHSGMARQYRSLVERLFRLGFLRVVIATGTLALGINAPTKTSVFCGDSPYLTALTYRQCAGRAGRRGYDLLGRVVFYGLPMDRIHRLVLSRLPSLSGTFPLSSTLVLRLFNLLDGSGNAPYAEKAIQSILRLPRISFGSDVGQDQLLHHLRFSIEYLRRSSLLNRDGRPINLFGMASHIYHTEPSNFALVVLLQSGVVHDICLQPSLIDAQRDFMALMCHLFGRRYLPDVYATAKNVRVLVQKGPSRVILPPMHAQALGVLLEHQAEIMRIFTAYTLEFSAQHAAELGPDNVLPLSMETFAGASAERDDVSPQLHRFMHDTAIHPIARSLFVANSGHGDHFEDIAELATTVRHGFHLNAHAIPSLERITAQIDSAIKPFALNAYLFDFYVHGQVDALANANGIRRGDVWYLLQDFHLTLTAVQWDLEKMLLQVQREATETEGSEIEDAVYDEEQPDEVDSTQGPDAFKRLLGVSERDWQVYKVVSGVTAEFGEKFKAMWAR</sequence>
<keyword evidence="2" id="KW-1185">Reference proteome</keyword>
<organism evidence="1 2">
    <name type="scientific">Artomyces pyxidatus</name>
    <dbReference type="NCBI Taxonomy" id="48021"/>
    <lineage>
        <taxon>Eukaryota</taxon>
        <taxon>Fungi</taxon>
        <taxon>Dikarya</taxon>
        <taxon>Basidiomycota</taxon>
        <taxon>Agaricomycotina</taxon>
        <taxon>Agaricomycetes</taxon>
        <taxon>Russulales</taxon>
        <taxon>Auriscalpiaceae</taxon>
        <taxon>Artomyces</taxon>
    </lineage>
</organism>
<reference evidence="1" key="2">
    <citation type="journal article" date="2022" name="New Phytol.">
        <title>Evolutionary transition to the ectomycorrhizal habit in the genomes of a hyperdiverse lineage of mushroom-forming fungi.</title>
        <authorList>
            <person name="Looney B."/>
            <person name="Miyauchi S."/>
            <person name="Morin E."/>
            <person name="Drula E."/>
            <person name="Courty P.E."/>
            <person name="Kohler A."/>
            <person name="Kuo A."/>
            <person name="LaButti K."/>
            <person name="Pangilinan J."/>
            <person name="Lipzen A."/>
            <person name="Riley R."/>
            <person name="Andreopoulos W."/>
            <person name="He G."/>
            <person name="Johnson J."/>
            <person name="Nolan M."/>
            <person name="Tritt A."/>
            <person name="Barry K.W."/>
            <person name="Grigoriev I.V."/>
            <person name="Nagy L.G."/>
            <person name="Hibbett D."/>
            <person name="Henrissat B."/>
            <person name="Matheny P.B."/>
            <person name="Labbe J."/>
            <person name="Martin F.M."/>
        </authorList>
    </citation>
    <scope>NUCLEOTIDE SEQUENCE</scope>
    <source>
        <strain evidence="1">HHB10654</strain>
    </source>
</reference>
<keyword evidence="1" id="KW-0378">Hydrolase</keyword>
<comment type="caution">
    <text evidence="1">The sequence shown here is derived from an EMBL/GenBank/DDBJ whole genome shotgun (WGS) entry which is preliminary data.</text>
</comment>